<reference evidence="8" key="1">
    <citation type="journal article" date="2023" name="Mol. Phylogenet. Evol.">
        <title>Genome-scale phylogeny and comparative genomics of the fungal order Sordariales.</title>
        <authorList>
            <person name="Hensen N."/>
            <person name="Bonometti L."/>
            <person name="Westerberg I."/>
            <person name="Brannstrom I.O."/>
            <person name="Guillou S."/>
            <person name="Cros-Aarteil S."/>
            <person name="Calhoun S."/>
            <person name="Haridas S."/>
            <person name="Kuo A."/>
            <person name="Mondo S."/>
            <person name="Pangilinan J."/>
            <person name="Riley R."/>
            <person name="LaButti K."/>
            <person name="Andreopoulos B."/>
            <person name="Lipzen A."/>
            <person name="Chen C."/>
            <person name="Yan M."/>
            <person name="Daum C."/>
            <person name="Ng V."/>
            <person name="Clum A."/>
            <person name="Steindorff A."/>
            <person name="Ohm R.A."/>
            <person name="Martin F."/>
            <person name="Silar P."/>
            <person name="Natvig D.O."/>
            <person name="Lalanne C."/>
            <person name="Gautier V."/>
            <person name="Ament-Velasquez S.L."/>
            <person name="Kruys A."/>
            <person name="Hutchinson M.I."/>
            <person name="Powell A.J."/>
            <person name="Barry K."/>
            <person name="Miller A.N."/>
            <person name="Grigoriev I.V."/>
            <person name="Debuchy R."/>
            <person name="Gladieux P."/>
            <person name="Hiltunen Thoren M."/>
            <person name="Johannesson H."/>
        </authorList>
    </citation>
    <scope>NUCLEOTIDE SEQUENCE</scope>
    <source>
        <strain evidence="8">CBS 232.78</strain>
    </source>
</reference>
<feature type="transmembrane region" description="Helical" evidence="6">
    <location>
        <begin position="33"/>
        <end position="54"/>
    </location>
</feature>
<evidence type="ECO:0000256" key="5">
    <source>
        <dbReference type="ARBA" id="ARBA00038359"/>
    </source>
</evidence>
<protein>
    <recommendedName>
        <fullName evidence="7">Rhodopsin domain-containing protein</fullName>
    </recommendedName>
</protein>
<feature type="transmembrane region" description="Helical" evidence="6">
    <location>
        <begin position="145"/>
        <end position="166"/>
    </location>
</feature>
<dbReference type="AlphaFoldDB" id="A0AAE0N3G9"/>
<feature type="domain" description="Rhodopsin" evidence="7">
    <location>
        <begin position="50"/>
        <end position="301"/>
    </location>
</feature>
<evidence type="ECO:0000259" key="7">
    <source>
        <dbReference type="Pfam" id="PF20684"/>
    </source>
</evidence>
<dbReference type="PANTHER" id="PTHR33048">
    <property type="entry name" value="PTH11-LIKE INTEGRAL MEMBRANE PROTEIN (AFU_ORTHOLOGUE AFUA_5G11245)"/>
    <property type="match status" value="1"/>
</dbReference>
<feature type="transmembrane region" description="Helical" evidence="6">
    <location>
        <begin position="66"/>
        <end position="91"/>
    </location>
</feature>
<name>A0AAE0N3G9_9PEZI</name>
<dbReference type="InterPro" id="IPR052337">
    <property type="entry name" value="SAT4-like"/>
</dbReference>
<dbReference type="GO" id="GO:0016020">
    <property type="term" value="C:membrane"/>
    <property type="evidence" value="ECO:0007669"/>
    <property type="project" value="UniProtKB-SubCell"/>
</dbReference>
<keyword evidence="3 6" id="KW-1133">Transmembrane helix</keyword>
<evidence type="ECO:0000256" key="6">
    <source>
        <dbReference type="SAM" id="Phobius"/>
    </source>
</evidence>
<keyword evidence="4 6" id="KW-0472">Membrane</keyword>
<evidence type="ECO:0000256" key="4">
    <source>
        <dbReference type="ARBA" id="ARBA00023136"/>
    </source>
</evidence>
<accession>A0AAE0N3G9</accession>
<dbReference type="Pfam" id="PF20684">
    <property type="entry name" value="Fung_rhodopsin"/>
    <property type="match status" value="1"/>
</dbReference>
<comment type="similarity">
    <text evidence="5">Belongs to the SAT4 family.</text>
</comment>
<dbReference type="PANTHER" id="PTHR33048:SF47">
    <property type="entry name" value="INTEGRAL MEMBRANE PROTEIN-RELATED"/>
    <property type="match status" value="1"/>
</dbReference>
<sequence length="397" mass="44296">MGLFGPDDTLIGLLGHTDNSQEPMPNINRRETIFGLIISFMVLSYLCVAFRLWTRFAIVKSAGWDDLFVVLSLMSITPGMVTLCIICDSGFGRHFITLTPDEMAGYFRGIYIANASYTMSTGLIKMSLLLQYLRMYTRGTFLYNVCRSLLVFVGLWGAAYSALAWVPCSPVHLFWDRAYAPFEMLTMNCYAYGSMKVSVFTATYESHAAVNMLLDLLVMALPIPLYFQPNTPFKSKLGLVMVVLMGTVVNIFSVWRFATMLQHRSTTWPTFDPTWYGPISIVMAALEIASACICASIPVFWGSIMAATSQFLGQIFVTKEVHVTSQHRFDTLGSSGAGHSSQDAFHAVELQGATLSRETSDEERGENITRTKIEWTARTQEAPPTPKFYELWAGKTG</sequence>
<feature type="transmembrane region" description="Helical" evidence="6">
    <location>
        <begin position="278"/>
        <end position="301"/>
    </location>
</feature>
<feature type="transmembrane region" description="Helical" evidence="6">
    <location>
        <begin position="239"/>
        <end position="258"/>
    </location>
</feature>
<dbReference type="EMBL" id="JAULSW010000011">
    <property type="protein sequence ID" value="KAK3368024.1"/>
    <property type="molecule type" value="Genomic_DNA"/>
</dbReference>
<evidence type="ECO:0000256" key="2">
    <source>
        <dbReference type="ARBA" id="ARBA00022692"/>
    </source>
</evidence>
<evidence type="ECO:0000256" key="1">
    <source>
        <dbReference type="ARBA" id="ARBA00004141"/>
    </source>
</evidence>
<organism evidence="8 9">
    <name type="scientific">Podospora didyma</name>
    <dbReference type="NCBI Taxonomy" id="330526"/>
    <lineage>
        <taxon>Eukaryota</taxon>
        <taxon>Fungi</taxon>
        <taxon>Dikarya</taxon>
        <taxon>Ascomycota</taxon>
        <taxon>Pezizomycotina</taxon>
        <taxon>Sordariomycetes</taxon>
        <taxon>Sordariomycetidae</taxon>
        <taxon>Sordariales</taxon>
        <taxon>Podosporaceae</taxon>
        <taxon>Podospora</taxon>
    </lineage>
</organism>
<feature type="transmembrane region" description="Helical" evidence="6">
    <location>
        <begin position="111"/>
        <end position="133"/>
    </location>
</feature>
<feature type="transmembrane region" description="Helical" evidence="6">
    <location>
        <begin position="208"/>
        <end position="227"/>
    </location>
</feature>
<evidence type="ECO:0000313" key="9">
    <source>
        <dbReference type="Proteomes" id="UP001285441"/>
    </source>
</evidence>
<evidence type="ECO:0000313" key="8">
    <source>
        <dbReference type="EMBL" id="KAK3368024.1"/>
    </source>
</evidence>
<dbReference type="InterPro" id="IPR049326">
    <property type="entry name" value="Rhodopsin_dom_fungi"/>
</dbReference>
<keyword evidence="2 6" id="KW-0812">Transmembrane</keyword>
<comment type="subcellular location">
    <subcellularLocation>
        <location evidence="1">Membrane</location>
        <topology evidence="1">Multi-pass membrane protein</topology>
    </subcellularLocation>
</comment>
<proteinExistence type="inferred from homology"/>
<evidence type="ECO:0000256" key="3">
    <source>
        <dbReference type="ARBA" id="ARBA00022989"/>
    </source>
</evidence>
<comment type="caution">
    <text evidence="8">The sequence shown here is derived from an EMBL/GenBank/DDBJ whole genome shotgun (WGS) entry which is preliminary data.</text>
</comment>
<dbReference type="Proteomes" id="UP001285441">
    <property type="component" value="Unassembled WGS sequence"/>
</dbReference>
<gene>
    <name evidence="8" type="ORF">B0H63DRAFT_442776</name>
</gene>
<keyword evidence="9" id="KW-1185">Reference proteome</keyword>
<reference evidence="8" key="2">
    <citation type="submission" date="2023-06" db="EMBL/GenBank/DDBJ databases">
        <authorList>
            <consortium name="Lawrence Berkeley National Laboratory"/>
            <person name="Haridas S."/>
            <person name="Hensen N."/>
            <person name="Bonometti L."/>
            <person name="Westerberg I."/>
            <person name="Brannstrom I.O."/>
            <person name="Guillou S."/>
            <person name="Cros-Aarteil S."/>
            <person name="Calhoun S."/>
            <person name="Kuo A."/>
            <person name="Mondo S."/>
            <person name="Pangilinan J."/>
            <person name="Riley R."/>
            <person name="LaButti K."/>
            <person name="Andreopoulos B."/>
            <person name="Lipzen A."/>
            <person name="Chen C."/>
            <person name="Yanf M."/>
            <person name="Daum C."/>
            <person name="Ng V."/>
            <person name="Clum A."/>
            <person name="Steindorff A."/>
            <person name="Ohm R."/>
            <person name="Martin F."/>
            <person name="Silar P."/>
            <person name="Natvig D."/>
            <person name="Lalanne C."/>
            <person name="Gautier V."/>
            <person name="Ament-velasquez S.L."/>
            <person name="Kruys A."/>
            <person name="Hutchinson M.I."/>
            <person name="Powell A.J."/>
            <person name="Barry K."/>
            <person name="Miller A.N."/>
            <person name="Grigoriev I.V."/>
            <person name="Debuchy R."/>
            <person name="Gladieux P."/>
            <person name="Thoren M.H."/>
            <person name="Johannesson H."/>
        </authorList>
    </citation>
    <scope>NUCLEOTIDE SEQUENCE</scope>
    <source>
        <strain evidence="8">CBS 232.78</strain>
    </source>
</reference>